<evidence type="ECO:0000313" key="3">
    <source>
        <dbReference type="Proteomes" id="UP001140074"/>
    </source>
</evidence>
<dbReference type="EMBL" id="JANBUY010000109">
    <property type="protein sequence ID" value="KAJ2863843.1"/>
    <property type="molecule type" value="Genomic_DNA"/>
</dbReference>
<feature type="compositionally biased region" description="Gly residues" evidence="1">
    <location>
        <begin position="474"/>
        <end position="485"/>
    </location>
</feature>
<evidence type="ECO:0000313" key="2">
    <source>
        <dbReference type="EMBL" id="KAJ2863843.1"/>
    </source>
</evidence>
<dbReference type="AlphaFoldDB" id="A0A9W8II05"/>
<evidence type="ECO:0008006" key="4">
    <source>
        <dbReference type="Google" id="ProtNLM"/>
    </source>
</evidence>
<organism evidence="2 3">
    <name type="scientific">Coemansia aciculifera</name>
    <dbReference type="NCBI Taxonomy" id="417176"/>
    <lineage>
        <taxon>Eukaryota</taxon>
        <taxon>Fungi</taxon>
        <taxon>Fungi incertae sedis</taxon>
        <taxon>Zoopagomycota</taxon>
        <taxon>Kickxellomycotina</taxon>
        <taxon>Kickxellomycetes</taxon>
        <taxon>Kickxellales</taxon>
        <taxon>Kickxellaceae</taxon>
        <taxon>Coemansia</taxon>
    </lineage>
</organism>
<feature type="compositionally biased region" description="Polar residues" evidence="1">
    <location>
        <begin position="419"/>
        <end position="436"/>
    </location>
</feature>
<comment type="caution">
    <text evidence="2">The sequence shown here is derived from an EMBL/GenBank/DDBJ whole genome shotgun (WGS) entry which is preliminary data.</text>
</comment>
<keyword evidence="3" id="KW-1185">Reference proteome</keyword>
<feature type="region of interest" description="Disordered" evidence="1">
    <location>
        <begin position="218"/>
        <end position="239"/>
    </location>
</feature>
<reference evidence="2" key="1">
    <citation type="submission" date="2022-07" db="EMBL/GenBank/DDBJ databases">
        <title>Phylogenomic reconstructions and comparative analyses of Kickxellomycotina fungi.</title>
        <authorList>
            <person name="Reynolds N.K."/>
            <person name="Stajich J.E."/>
            <person name="Barry K."/>
            <person name="Grigoriev I.V."/>
            <person name="Crous P."/>
            <person name="Smith M.E."/>
        </authorList>
    </citation>
    <scope>NUCLEOTIDE SEQUENCE</scope>
    <source>
        <strain evidence="2">RSA 476</strain>
    </source>
</reference>
<evidence type="ECO:0000256" key="1">
    <source>
        <dbReference type="SAM" id="MobiDB-lite"/>
    </source>
</evidence>
<dbReference type="Proteomes" id="UP001140074">
    <property type="component" value="Unassembled WGS sequence"/>
</dbReference>
<sequence length="493" mass="52879">MGADATVDARAYDKLYDAFSKHPEAPAETLEVVMENVVAKQQKEPKLRSRLIPHSSKSNTETGTGIGRPLAYLTVLHGVVWSFPREMSKLFKDPETGALLYKVITSTYIPVTVRETLLCMVSNWCILFRESLGARLNLEGVVDTIKEAINLRPSASLLRAPPTVREQAGWSYPMAITPNSPLGVAFNAQGNMFLPPNAEFQQSSMDPVFLSQQRELANSQTAGSGARDPASSFRSANGPETNDLAPEFIAHMKTSALELKSLCDILTETLISLSVEEDPSENLVVGDMVAGVKHRKAAVLNFIGMLTASDEAMLSTLTEVADCVDRCLWHHDKTVNSHNEWKAIQESLKTSAAEEARMRAVNNALRPYAEECQPESSMSAARLYAAAVSGASDGGGGSSSSANNSREISVAIGSSYSDDLHNSRSASHMPSTQGMSSKAKGKMAETSSNVDPSDWDHQEGGHGAAYGDSAYGHGSYGHGSYGASGEGSSNRHS</sequence>
<proteinExistence type="predicted"/>
<accession>A0A9W8II05</accession>
<feature type="region of interest" description="Disordered" evidence="1">
    <location>
        <begin position="419"/>
        <end position="493"/>
    </location>
</feature>
<protein>
    <recommendedName>
        <fullName evidence="4">VHS domain-containing protein</fullName>
    </recommendedName>
</protein>
<gene>
    <name evidence="2" type="ORF">GGH94_003342</name>
</gene>
<name>A0A9W8II05_9FUNG</name>